<keyword evidence="10" id="KW-1185">Reference proteome</keyword>
<comment type="subcellular location">
    <subcellularLocation>
        <location evidence="1">Cytoplasm</location>
    </subcellularLocation>
</comment>
<dbReference type="PROSITE" id="PS51093">
    <property type="entry name" value="PTS_EIIA_TYPE_1"/>
    <property type="match status" value="1"/>
</dbReference>
<dbReference type="InterPro" id="IPR050890">
    <property type="entry name" value="PTS_EIIA_component"/>
</dbReference>
<evidence type="ECO:0000256" key="2">
    <source>
        <dbReference type="ARBA" id="ARBA00022448"/>
    </source>
</evidence>
<evidence type="ECO:0000256" key="4">
    <source>
        <dbReference type="ARBA" id="ARBA00022679"/>
    </source>
</evidence>
<evidence type="ECO:0000313" key="9">
    <source>
        <dbReference type="EMBL" id="MFC7580669.1"/>
    </source>
</evidence>
<dbReference type="Proteomes" id="UP001596527">
    <property type="component" value="Unassembled WGS sequence"/>
</dbReference>
<dbReference type="InterPro" id="IPR001127">
    <property type="entry name" value="PTS_EIIA_1_perm"/>
</dbReference>
<gene>
    <name evidence="9" type="ORF">ACFQWG_05530</name>
</gene>
<protein>
    <submittedName>
        <fullName evidence="9">PTS glucose transporter subunit IIA</fullName>
    </submittedName>
</protein>
<dbReference type="SUPFAM" id="SSF51261">
    <property type="entry name" value="Duplicated hybrid motif"/>
    <property type="match status" value="1"/>
</dbReference>
<keyword evidence="5" id="KW-0598">Phosphotransferase system</keyword>
<comment type="caution">
    <text evidence="9">The sequence shown here is derived from an EMBL/GenBank/DDBJ whole genome shotgun (WGS) entry which is preliminary data.</text>
</comment>
<dbReference type="InterPro" id="IPR011055">
    <property type="entry name" value="Dup_hybrid_motif"/>
</dbReference>
<reference evidence="10" key="1">
    <citation type="journal article" date="2019" name="Int. J. Syst. Evol. Microbiol.">
        <title>The Global Catalogue of Microorganisms (GCM) 10K type strain sequencing project: providing services to taxonomists for standard genome sequencing and annotation.</title>
        <authorList>
            <consortium name="The Broad Institute Genomics Platform"/>
            <consortium name="The Broad Institute Genome Sequencing Center for Infectious Disease"/>
            <person name="Wu L."/>
            <person name="Ma J."/>
        </authorList>
    </citation>
    <scope>NUCLEOTIDE SEQUENCE [LARGE SCALE GENOMIC DNA]</scope>
    <source>
        <strain evidence="10">CCUG 56698</strain>
    </source>
</reference>
<evidence type="ECO:0000256" key="3">
    <source>
        <dbReference type="ARBA" id="ARBA00022597"/>
    </source>
</evidence>
<name>A0ABW2SLA2_9ACTO</name>
<dbReference type="EMBL" id="JBHTEF010000001">
    <property type="protein sequence ID" value="MFC7580669.1"/>
    <property type="molecule type" value="Genomic_DNA"/>
</dbReference>
<accession>A0ABW2SLA2</accession>
<organism evidence="9 10">
    <name type="scientific">Schaalia naturae</name>
    <dbReference type="NCBI Taxonomy" id="635203"/>
    <lineage>
        <taxon>Bacteria</taxon>
        <taxon>Bacillati</taxon>
        <taxon>Actinomycetota</taxon>
        <taxon>Actinomycetes</taxon>
        <taxon>Actinomycetales</taxon>
        <taxon>Actinomycetaceae</taxon>
        <taxon>Schaalia</taxon>
    </lineage>
</organism>
<evidence type="ECO:0000313" key="10">
    <source>
        <dbReference type="Proteomes" id="UP001596527"/>
    </source>
</evidence>
<dbReference type="PANTHER" id="PTHR45008">
    <property type="entry name" value="PTS SYSTEM GLUCOSE-SPECIFIC EIIA COMPONENT"/>
    <property type="match status" value="1"/>
</dbReference>
<keyword evidence="4" id="KW-0808">Transferase</keyword>
<proteinExistence type="predicted"/>
<sequence length="172" mass="17275">MSIVRRHRPGTGPADIAPAPAPGDTVLAPVDGTVVPLAEVDDEVFSSGMLGPGVGIAPTSGEVRAPVGGTLTTAFPTGHAFGIVAEDGTQVMVHIGLDTVRLQGRGFTPRVEKGARVEAGDLLATVDLATVRDAGYDPVTIVVVLGGTDLTAVTPTGAATVSAGDPVLLLRH</sequence>
<dbReference type="Gene3D" id="2.70.70.10">
    <property type="entry name" value="Glucose Permease (Domain IIA)"/>
    <property type="match status" value="1"/>
</dbReference>
<dbReference type="RefSeq" id="WP_380972943.1">
    <property type="nucleotide sequence ID" value="NZ_JBHTEF010000001.1"/>
</dbReference>
<evidence type="ECO:0000256" key="5">
    <source>
        <dbReference type="ARBA" id="ARBA00022683"/>
    </source>
</evidence>
<dbReference type="PANTHER" id="PTHR45008:SF1">
    <property type="entry name" value="PTS SYSTEM GLUCOSE-SPECIFIC EIIA COMPONENT"/>
    <property type="match status" value="1"/>
</dbReference>
<dbReference type="Pfam" id="PF00358">
    <property type="entry name" value="PTS_EIIA_1"/>
    <property type="match status" value="1"/>
</dbReference>
<keyword evidence="2" id="KW-0813">Transport</keyword>
<keyword evidence="3 9" id="KW-0762">Sugar transport</keyword>
<evidence type="ECO:0000256" key="7">
    <source>
        <dbReference type="SAM" id="MobiDB-lite"/>
    </source>
</evidence>
<feature type="domain" description="PTS EIIA type-1" evidence="8">
    <location>
        <begin position="42"/>
        <end position="146"/>
    </location>
</feature>
<evidence type="ECO:0000256" key="1">
    <source>
        <dbReference type="ARBA" id="ARBA00004496"/>
    </source>
</evidence>
<feature type="compositionally biased region" description="Low complexity" evidence="7">
    <location>
        <begin position="10"/>
        <end position="23"/>
    </location>
</feature>
<dbReference type="NCBIfam" id="TIGR00830">
    <property type="entry name" value="PTBA"/>
    <property type="match status" value="1"/>
</dbReference>
<feature type="region of interest" description="Disordered" evidence="7">
    <location>
        <begin position="1"/>
        <end position="23"/>
    </location>
</feature>
<evidence type="ECO:0000256" key="6">
    <source>
        <dbReference type="ARBA" id="ARBA00022777"/>
    </source>
</evidence>
<evidence type="ECO:0000259" key="8">
    <source>
        <dbReference type="PROSITE" id="PS51093"/>
    </source>
</evidence>
<dbReference type="PROSITE" id="PS00371">
    <property type="entry name" value="PTS_EIIA_TYPE_1_HIS"/>
    <property type="match status" value="1"/>
</dbReference>
<keyword evidence="6" id="KW-0418">Kinase</keyword>